<gene>
    <name evidence="2" type="ORF">Lepto1489_08220</name>
</gene>
<dbReference type="Proteomes" id="UP000663255">
    <property type="component" value="Chromosome 1"/>
</dbReference>
<dbReference type="EMBL" id="CP043893">
    <property type="protein sequence ID" value="QOI50428.1"/>
    <property type="molecule type" value="Genomic_DNA"/>
</dbReference>
<organism evidence="2 3">
    <name type="scientific">Leptospira interrogans serovar Bataviae</name>
    <dbReference type="NCBI Taxonomy" id="312175"/>
    <lineage>
        <taxon>Bacteria</taxon>
        <taxon>Pseudomonadati</taxon>
        <taxon>Spirochaetota</taxon>
        <taxon>Spirochaetia</taxon>
        <taxon>Leptospirales</taxon>
        <taxon>Leptospiraceae</taxon>
        <taxon>Leptospira</taxon>
    </lineage>
</organism>
<evidence type="ECO:0000313" key="2">
    <source>
        <dbReference type="EMBL" id="QOI50428.1"/>
    </source>
</evidence>
<dbReference type="AlphaFoldDB" id="A0AAP9WIQ7"/>
<proteinExistence type="predicted"/>
<evidence type="ECO:0000313" key="3">
    <source>
        <dbReference type="Proteomes" id="UP000663255"/>
    </source>
</evidence>
<name>A0AAP9WIQ7_LEPIR</name>
<protein>
    <submittedName>
        <fullName evidence="2">Uncharacterized protein</fullName>
    </submittedName>
</protein>
<accession>A0AAP9WIQ7</accession>
<sequence length="62" mass="7114">MDLIVVDIDASNQYAPTQEQVFQTNAMIAYYASHCDGTESKKHKRKKKSDPIYNLSGKEDKY</sequence>
<evidence type="ECO:0000256" key="1">
    <source>
        <dbReference type="SAM" id="MobiDB-lite"/>
    </source>
</evidence>
<feature type="region of interest" description="Disordered" evidence="1">
    <location>
        <begin position="37"/>
        <end position="62"/>
    </location>
</feature>
<reference evidence="2" key="1">
    <citation type="submission" date="2019-09" db="EMBL/GenBank/DDBJ databases">
        <title>Comparative Genomics of Leptospira interrogans Reveals Genome Plasticity - A Common Adaptive Strategy for Survival in Various Hosts.</title>
        <authorList>
            <person name="Ramli S.R."/>
            <person name="Bunk B."/>
            <person name="Goris M."/>
            <person name="Bhuju S."/>
            <person name="Jarek M."/>
            <person name="Sproer C."/>
            <person name="Mustakim S."/>
            <person name="Strommenger B."/>
            <person name="Pessler F."/>
        </authorList>
    </citation>
    <scope>NUCLEOTIDE SEQUENCE</scope>
    <source>
        <strain evidence="2">1489</strain>
    </source>
</reference>
<dbReference type="RefSeq" id="WP_192505002.1">
    <property type="nucleotide sequence ID" value="NZ_CP043893.1"/>
</dbReference>